<dbReference type="SUPFAM" id="SSF55347">
    <property type="entry name" value="Glyceraldehyde-3-phosphate dehydrogenase-like, C-terminal domain"/>
    <property type="match status" value="1"/>
</dbReference>
<evidence type="ECO:0000313" key="2">
    <source>
        <dbReference type="EMBL" id="MBZ3877391.1"/>
    </source>
</evidence>
<sequence length="111" mass="11322">MGSQPRPSRTGLARQVAHTCPGSALSLLPQAEDAPGTLCRGGHGPAHPQPASDGPAKALSKASLKLKGKLMGLAFPVPVPTEDLTGRLGKYTKHANVKMAVKRGSEAAPAP</sequence>
<dbReference type="Gene3D" id="3.30.360.10">
    <property type="entry name" value="Dihydrodipicolinate Reductase, domain 2"/>
    <property type="match status" value="1"/>
</dbReference>
<dbReference type="Proteomes" id="UP001166674">
    <property type="component" value="Unassembled WGS sequence"/>
</dbReference>
<evidence type="ECO:0000256" key="1">
    <source>
        <dbReference type="SAM" id="MobiDB-lite"/>
    </source>
</evidence>
<evidence type="ECO:0000313" key="3">
    <source>
        <dbReference type="Proteomes" id="UP001166674"/>
    </source>
</evidence>
<gene>
    <name evidence="2" type="ORF">SUZIE_142705</name>
</gene>
<reference evidence="2" key="1">
    <citation type="submission" date="2020-03" db="EMBL/GenBank/DDBJ databases">
        <title>Studies in the Genomics of Life Span.</title>
        <authorList>
            <person name="Glass D."/>
        </authorList>
    </citation>
    <scope>NUCLEOTIDE SEQUENCE</scope>
    <source>
        <strain evidence="2">SUZIE</strain>
        <tissue evidence="2">Muscle</tissue>
    </source>
</reference>
<accession>A0AA41MSY2</accession>
<feature type="region of interest" description="Disordered" evidence="1">
    <location>
        <begin position="27"/>
        <end position="59"/>
    </location>
</feature>
<keyword evidence="3" id="KW-1185">Reference proteome</keyword>
<organism evidence="2 3">
    <name type="scientific">Sciurus carolinensis</name>
    <name type="common">Eastern gray squirrel</name>
    <dbReference type="NCBI Taxonomy" id="30640"/>
    <lineage>
        <taxon>Eukaryota</taxon>
        <taxon>Metazoa</taxon>
        <taxon>Chordata</taxon>
        <taxon>Craniata</taxon>
        <taxon>Vertebrata</taxon>
        <taxon>Euteleostomi</taxon>
        <taxon>Mammalia</taxon>
        <taxon>Eutheria</taxon>
        <taxon>Euarchontoglires</taxon>
        <taxon>Glires</taxon>
        <taxon>Rodentia</taxon>
        <taxon>Sciuromorpha</taxon>
        <taxon>Sciuridae</taxon>
        <taxon>Sciurinae</taxon>
        <taxon>Sciurini</taxon>
        <taxon>Sciurus</taxon>
    </lineage>
</organism>
<protein>
    <submittedName>
        <fullName evidence="2">Glyceraldehyde-3-phosphate dehydrogenase</fullName>
    </submittedName>
</protein>
<dbReference type="EMBL" id="JAATJV010295644">
    <property type="protein sequence ID" value="MBZ3877391.1"/>
    <property type="molecule type" value="Genomic_DNA"/>
</dbReference>
<name>A0AA41MSY2_SCICA</name>
<comment type="caution">
    <text evidence="2">The sequence shown here is derived from an EMBL/GenBank/DDBJ whole genome shotgun (WGS) entry which is preliminary data.</text>
</comment>
<proteinExistence type="predicted"/>
<dbReference type="AlphaFoldDB" id="A0AA41MSY2"/>